<evidence type="ECO:0000256" key="9">
    <source>
        <dbReference type="ARBA" id="ARBA00044261"/>
    </source>
</evidence>
<dbReference type="Gene3D" id="3.50.7.10">
    <property type="entry name" value="GroEL"/>
    <property type="match status" value="1"/>
</dbReference>
<dbReference type="GO" id="GO:0140662">
    <property type="term" value="F:ATP-dependent protein folding chaperone"/>
    <property type="evidence" value="ECO:0007669"/>
    <property type="project" value="InterPro"/>
</dbReference>
<dbReference type="NCBIfam" id="NF041083">
    <property type="entry name" value="thermosome_beta"/>
    <property type="match status" value="1"/>
</dbReference>
<dbReference type="Proteomes" id="UP001244011">
    <property type="component" value="Unassembled WGS sequence"/>
</dbReference>
<feature type="compositionally biased region" description="Pro residues" evidence="11">
    <location>
        <begin position="765"/>
        <end position="775"/>
    </location>
</feature>
<dbReference type="GeneID" id="85307801"/>
<dbReference type="SUPFAM" id="SSF54849">
    <property type="entry name" value="GroEL-intermediate domain like"/>
    <property type="match status" value="1"/>
</dbReference>
<evidence type="ECO:0000256" key="1">
    <source>
        <dbReference type="ARBA" id="ARBA00004496"/>
    </source>
</evidence>
<gene>
    <name evidence="13" type="ORF">QBC33DRAFT_451592</name>
</gene>
<keyword evidence="4" id="KW-0963">Cytoplasm</keyword>
<dbReference type="PANTHER" id="PTHR11353">
    <property type="entry name" value="CHAPERONIN"/>
    <property type="match status" value="1"/>
</dbReference>
<evidence type="ECO:0000256" key="3">
    <source>
        <dbReference type="ARBA" id="ARBA00011531"/>
    </source>
</evidence>
<evidence type="ECO:0000256" key="8">
    <source>
        <dbReference type="ARBA" id="ARBA00039582"/>
    </source>
</evidence>
<dbReference type="AlphaFoldDB" id="A0AAJ0C2E0"/>
<evidence type="ECO:0000313" key="14">
    <source>
        <dbReference type="Proteomes" id="UP001244011"/>
    </source>
</evidence>
<evidence type="ECO:0000256" key="2">
    <source>
        <dbReference type="ARBA" id="ARBA00008020"/>
    </source>
</evidence>
<proteinExistence type="inferred from homology"/>
<evidence type="ECO:0000256" key="5">
    <source>
        <dbReference type="ARBA" id="ARBA00022741"/>
    </source>
</evidence>
<dbReference type="GO" id="GO:0005832">
    <property type="term" value="C:chaperonin-containing T-complex"/>
    <property type="evidence" value="ECO:0007669"/>
    <property type="project" value="UniProtKB-ARBA"/>
</dbReference>
<dbReference type="Pfam" id="PF00118">
    <property type="entry name" value="Cpn60_TCP1"/>
    <property type="match status" value="1"/>
</dbReference>
<name>A0AAJ0C2E0_9PEZI</name>
<reference evidence="13" key="1">
    <citation type="submission" date="2023-06" db="EMBL/GenBank/DDBJ databases">
        <title>Genome-scale phylogeny and comparative genomics of the fungal order Sordariales.</title>
        <authorList>
            <consortium name="Lawrence Berkeley National Laboratory"/>
            <person name="Hensen N."/>
            <person name="Bonometti L."/>
            <person name="Westerberg I."/>
            <person name="Brannstrom I.O."/>
            <person name="Guillou S."/>
            <person name="Cros-Aarteil S."/>
            <person name="Calhoun S."/>
            <person name="Haridas S."/>
            <person name="Kuo A."/>
            <person name="Mondo S."/>
            <person name="Pangilinan J."/>
            <person name="Riley R."/>
            <person name="Labutti K."/>
            <person name="Andreopoulos B."/>
            <person name="Lipzen A."/>
            <person name="Chen C."/>
            <person name="Yanf M."/>
            <person name="Daum C."/>
            <person name="Ng V."/>
            <person name="Clum A."/>
            <person name="Steindorff A."/>
            <person name="Ohm R."/>
            <person name="Martin F."/>
            <person name="Silar P."/>
            <person name="Natvig D."/>
            <person name="Lalanne C."/>
            <person name="Gautier V."/>
            <person name="Ament-Velasquez S.L."/>
            <person name="Kruys A."/>
            <person name="Hutchinson M.I."/>
            <person name="Powell A.J."/>
            <person name="Barry K."/>
            <person name="Miller A.N."/>
            <person name="Grigoriev I.V."/>
            <person name="Debuchy R."/>
            <person name="Gladieux P."/>
            <person name="Thoren M.H."/>
            <person name="Johannesson H."/>
        </authorList>
    </citation>
    <scope>NUCLEOTIDE SEQUENCE</scope>
    <source>
        <strain evidence="13">8032-3</strain>
    </source>
</reference>
<dbReference type="GO" id="GO:0051082">
    <property type="term" value="F:unfolded protein binding"/>
    <property type="evidence" value="ECO:0007669"/>
    <property type="project" value="InterPro"/>
</dbReference>
<dbReference type="Gene3D" id="1.10.560.10">
    <property type="entry name" value="GroEL-like equatorial domain"/>
    <property type="match status" value="1"/>
</dbReference>
<feature type="region of interest" description="Disordered" evidence="11">
    <location>
        <begin position="758"/>
        <end position="823"/>
    </location>
</feature>
<feature type="region of interest" description="Disordered" evidence="11">
    <location>
        <begin position="529"/>
        <end position="584"/>
    </location>
</feature>
<dbReference type="InterPro" id="IPR002423">
    <property type="entry name" value="Cpn60/GroEL/TCP-1"/>
</dbReference>
<dbReference type="Gene3D" id="3.30.260.10">
    <property type="entry name" value="TCP-1-like chaperonin intermediate domain"/>
    <property type="match status" value="1"/>
</dbReference>
<dbReference type="GO" id="GO:0005524">
    <property type="term" value="F:ATP binding"/>
    <property type="evidence" value="ECO:0007669"/>
    <property type="project" value="UniProtKB-KW"/>
</dbReference>
<evidence type="ECO:0000256" key="4">
    <source>
        <dbReference type="ARBA" id="ARBA00022490"/>
    </source>
</evidence>
<dbReference type="Pfam" id="PF04194">
    <property type="entry name" value="PDCD2_C"/>
    <property type="match status" value="1"/>
</dbReference>
<feature type="region of interest" description="Disordered" evidence="11">
    <location>
        <begin position="655"/>
        <end position="677"/>
    </location>
</feature>
<comment type="subunit">
    <text evidence="3">Heterooligomeric complex of about 850 to 900 kDa that forms two stacked rings, 12 to 16 nm in diameter.</text>
</comment>
<dbReference type="FunFam" id="3.50.7.10:FF:000004">
    <property type="entry name" value="T-complex protein 1 subunit zeta"/>
    <property type="match status" value="1"/>
</dbReference>
<feature type="compositionally biased region" description="Pro residues" evidence="11">
    <location>
        <begin position="721"/>
        <end position="731"/>
    </location>
</feature>
<dbReference type="NCBIfam" id="TIGR02347">
    <property type="entry name" value="chap_CCT_zeta"/>
    <property type="match status" value="1"/>
</dbReference>
<evidence type="ECO:0000256" key="6">
    <source>
        <dbReference type="ARBA" id="ARBA00022840"/>
    </source>
</evidence>
<dbReference type="InterPro" id="IPR017998">
    <property type="entry name" value="Chaperone_TCP-1"/>
</dbReference>
<dbReference type="SUPFAM" id="SSF48592">
    <property type="entry name" value="GroEL equatorial domain-like"/>
    <property type="match status" value="1"/>
</dbReference>
<dbReference type="InterPro" id="IPR007320">
    <property type="entry name" value="PDCD2_C"/>
</dbReference>
<dbReference type="RefSeq" id="XP_060283677.1">
    <property type="nucleotide sequence ID" value="XM_060424614.1"/>
</dbReference>
<dbReference type="InterPro" id="IPR002194">
    <property type="entry name" value="Chaperonin_TCP-1_CS"/>
</dbReference>
<evidence type="ECO:0000256" key="10">
    <source>
        <dbReference type="RuleBase" id="RU004187"/>
    </source>
</evidence>
<dbReference type="FunFam" id="1.10.560.10:FF:000058">
    <property type="entry name" value="T-complex protein 1 subunit zeta"/>
    <property type="match status" value="1"/>
</dbReference>
<comment type="similarity">
    <text evidence="2 10">Belongs to the TCP-1 chaperonin family.</text>
</comment>
<comment type="subcellular location">
    <subcellularLocation>
        <location evidence="1">Cytoplasm</location>
    </subcellularLocation>
</comment>
<dbReference type="InterPro" id="IPR027413">
    <property type="entry name" value="GROEL-like_equatorial_sf"/>
</dbReference>
<keyword evidence="6 10" id="KW-0067">ATP-binding</keyword>
<keyword evidence="14" id="KW-1185">Reference proteome</keyword>
<comment type="caution">
    <text evidence="13">The sequence shown here is derived from an EMBL/GenBank/DDBJ whole genome shotgun (WGS) entry which is preliminary data.</text>
</comment>
<evidence type="ECO:0000256" key="7">
    <source>
        <dbReference type="ARBA" id="ARBA00023186"/>
    </source>
</evidence>
<feature type="compositionally biased region" description="Basic and acidic residues" evidence="11">
    <location>
        <begin position="655"/>
        <end position="668"/>
    </location>
</feature>
<dbReference type="InterPro" id="IPR027409">
    <property type="entry name" value="GroEL-like_apical_dom_sf"/>
</dbReference>
<evidence type="ECO:0000256" key="11">
    <source>
        <dbReference type="SAM" id="MobiDB-lite"/>
    </source>
</evidence>
<dbReference type="InterPro" id="IPR027410">
    <property type="entry name" value="TCP-1-like_intermed_sf"/>
</dbReference>
<sequence length="966" mass="104325">MSAAQLLNPKAESRRRGEALKININAGEGLQDVLKSNLGPLGTIKMLVDGAGQIKLTKDGNVLLREMQIQHPTAVMIARAATAQDDICGDGTTSVVLLVGELLKQADRYIAEGLHPRIITEGFEIAKNEALKFLDEFKLPKEVDRELLLSVAKTSLATKLNATLAHKLTPDIVDAVLSIYQAPAKPDLHMVEIMKMQHRTAADTQLIRGLALDHGARHPDMPKRVENAFILTLNVSLEYEKSEINSSFFYSSAEQRDKLVDSERRFVDSKLKKIVELKKEVCGNDPKKNFVIINQKGIDPLSLDVLAKNGILALRRAKRRNMERLQLICGGISQNSVEDMTPDVLGWAGLVYEQQLGEEKYTFIEEVKDPKSVTLLIKGPNQHTITQVTDAVRDGLRSVYNMIVDKSVVPGGGAFQVACAAHLKSDAFSKTVKGKAKWGVAAFADALLIIPKTLAANAGLDVQDALATLQDEFAEGDVVGLDLATGETMDPTLEGVYDSFRVLRNCVASSSSIASNLLLCDELLKARQMGRQGGPGPGMDGPEDDSSDGGDQNYTETDVLLGYTSKDPKDETISRLGGRPEWLNPTNPPSAALARCKSCKDLMVLLLQLNGELPERFPGHDRRLYVFSCRRKTCRRKEGSVRALRGVRVTKEAVPDTISKEAKEDKPRPSAPVAPQTGLGEALFGVKPAAGAAAQANPFSTSLSNANPFATSSPLAAPNPFAKPSPVPAPQPAKTEAPSPKPDEAITTLPKTFAETLSLNNPQPQAGPPPPPEPWPAESAQPAPYPTSWLSEAEYETLDPTPSPRVPATSTAMDVDSGDTGGGKEDKEVFESSMDAAFQRFADRVGQNPDQCVRYEFAGAPLLYSKADAVGRRLHAAEATKVVGAEAAGFPPCGNCGARRVFELQLTPHAIEELEVEEDGLDGMDWGTVIVGVCGKDCQERGVGVGEAGYVEEWVGVQWEELTVKR</sequence>
<dbReference type="SUPFAM" id="SSF52029">
    <property type="entry name" value="GroEL apical domain-like"/>
    <property type="match status" value="1"/>
</dbReference>
<feature type="region of interest" description="Disordered" evidence="11">
    <location>
        <begin position="710"/>
        <end position="746"/>
    </location>
</feature>
<accession>A0AAJ0C2E0</accession>
<dbReference type="EMBL" id="MU839008">
    <property type="protein sequence ID" value="KAK1767464.1"/>
    <property type="molecule type" value="Genomic_DNA"/>
</dbReference>
<dbReference type="GO" id="GO:0016887">
    <property type="term" value="F:ATP hydrolysis activity"/>
    <property type="evidence" value="ECO:0007669"/>
    <property type="project" value="InterPro"/>
</dbReference>
<feature type="domain" description="Programmed cell death protein 2 C-terminal" evidence="12">
    <location>
        <begin position="835"/>
        <end position="959"/>
    </location>
</feature>
<keyword evidence="7 10" id="KW-0143">Chaperone</keyword>
<dbReference type="PROSITE" id="PS00750">
    <property type="entry name" value="TCP1_1"/>
    <property type="match status" value="1"/>
</dbReference>
<evidence type="ECO:0000259" key="12">
    <source>
        <dbReference type="Pfam" id="PF04194"/>
    </source>
</evidence>
<dbReference type="PRINTS" id="PR00304">
    <property type="entry name" value="TCOMPLEXTCP1"/>
</dbReference>
<evidence type="ECO:0000313" key="13">
    <source>
        <dbReference type="EMBL" id="KAK1767464.1"/>
    </source>
</evidence>
<keyword evidence="5 10" id="KW-0547">Nucleotide-binding</keyword>
<dbReference type="InterPro" id="IPR012722">
    <property type="entry name" value="Chap_CCT_zeta"/>
</dbReference>
<dbReference type="CDD" id="cd03342">
    <property type="entry name" value="TCP1_zeta"/>
    <property type="match status" value="1"/>
</dbReference>
<protein>
    <recommendedName>
        <fullName evidence="8">T-complex protein 1 subunit zeta</fullName>
    </recommendedName>
    <alternativeName>
        <fullName evidence="9">CCT-zeta</fullName>
    </alternativeName>
</protein>
<dbReference type="PROSITE" id="PS00751">
    <property type="entry name" value="TCP1_2"/>
    <property type="match status" value="1"/>
</dbReference>
<dbReference type="InterPro" id="IPR053374">
    <property type="entry name" value="TCP-1_chaperonin"/>
</dbReference>
<organism evidence="13 14">
    <name type="scientific">Phialemonium atrogriseum</name>
    <dbReference type="NCBI Taxonomy" id="1093897"/>
    <lineage>
        <taxon>Eukaryota</taxon>
        <taxon>Fungi</taxon>
        <taxon>Dikarya</taxon>
        <taxon>Ascomycota</taxon>
        <taxon>Pezizomycotina</taxon>
        <taxon>Sordariomycetes</taxon>
        <taxon>Sordariomycetidae</taxon>
        <taxon>Cephalothecales</taxon>
        <taxon>Cephalothecaceae</taxon>
        <taxon>Phialemonium</taxon>
    </lineage>
</organism>